<keyword evidence="1" id="KW-1133">Transmembrane helix</keyword>
<proteinExistence type="predicted"/>
<sequence length="160" mass="18521">MNKTKFLTVLVVLLLALNAVTLYFVWGKKDGEKRRPGNGGGRPYSEYISKKLNFDTVQKEQLKLLRDSHKLELDSLRKEEKTIQDVKTLLLKDGVTDSLKLDSVFTLAAANKKKFEMAFHKHFMEIRALCRPEQLELFTKMLDEMRKRRMPVPAPKDGPK</sequence>
<keyword evidence="1" id="KW-0472">Membrane</keyword>
<feature type="transmembrane region" description="Helical" evidence="1">
    <location>
        <begin position="6"/>
        <end position="26"/>
    </location>
</feature>
<gene>
    <name evidence="2" type="ORF">ESA94_17335</name>
</gene>
<comment type="caution">
    <text evidence="2">The sequence shown here is derived from an EMBL/GenBank/DDBJ whole genome shotgun (WGS) entry which is preliminary data.</text>
</comment>
<evidence type="ECO:0000313" key="2">
    <source>
        <dbReference type="EMBL" id="RXK58402.1"/>
    </source>
</evidence>
<protein>
    <submittedName>
        <fullName evidence="2">Periplasmic heavy metal sensor</fullName>
    </submittedName>
</protein>
<dbReference type="Proteomes" id="UP000290204">
    <property type="component" value="Unassembled WGS sequence"/>
</dbReference>
<accession>A0A4Q1CFG2</accession>
<keyword evidence="1" id="KW-0812">Transmembrane</keyword>
<dbReference type="RefSeq" id="WP_129132203.1">
    <property type="nucleotide sequence ID" value="NZ_SDHW01000006.1"/>
</dbReference>
<dbReference type="Gene3D" id="1.20.120.1490">
    <property type="match status" value="1"/>
</dbReference>
<dbReference type="AlphaFoldDB" id="A0A4Q1CFG2"/>
<dbReference type="EMBL" id="SDHW01000006">
    <property type="protein sequence ID" value="RXK58402.1"/>
    <property type="molecule type" value="Genomic_DNA"/>
</dbReference>
<organism evidence="2 3">
    <name type="scientific">Lacibacter luteus</name>
    <dbReference type="NCBI Taxonomy" id="2508719"/>
    <lineage>
        <taxon>Bacteria</taxon>
        <taxon>Pseudomonadati</taxon>
        <taxon>Bacteroidota</taxon>
        <taxon>Chitinophagia</taxon>
        <taxon>Chitinophagales</taxon>
        <taxon>Chitinophagaceae</taxon>
        <taxon>Lacibacter</taxon>
    </lineage>
</organism>
<dbReference type="OrthoDB" id="595025at2"/>
<name>A0A4Q1CFG2_9BACT</name>
<evidence type="ECO:0000256" key="1">
    <source>
        <dbReference type="SAM" id="Phobius"/>
    </source>
</evidence>
<evidence type="ECO:0000313" key="3">
    <source>
        <dbReference type="Proteomes" id="UP000290204"/>
    </source>
</evidence>
<keyword evidence="3" id="KW-1185">Reference proteome</keyword>
<reference evidence="2 3" key="1">
    <citation type="submission" date="2019-01" db="EMBL/GenBank/DDBJ databases">
        <title>Lacibacter sp. strain TTM-7.</title>
        <authorList>
            <person name="Chen W.-M."/>
        </authorList>
    </citation>
    <scope>NUCLEOTIDE SEQUENCE [LARGE SCALE GENOMIC DNA]</scope>
    <source>
        <strain evidence="2 3">TTM-7</strain>
    </source>
</reference>